<proteinExistence type="predicted"/>
<name>A0A5N4BW58_9FLAO</name>
<sequence>MKKQLFFYLGILLFFVACEKKKPATDTSSDNAVRMKVNELYTKYGKSNEAVYNQPIPEDLFSKDLKETLENAILASKADIEKVKNSDHPDEKPLIFEGAMFSSLYEGFTAYKIKSVKIQAQTADAQVEFEYNMSSPKETWIDTVHLINTEKGWRIDNIAFDTIGNSRDLKTRLTEFVQSTK</sequence>
<reference evidence="1 2" key="1">
    <citation type="journal article" date="2019" name="Stand. Genomic Sci.">
        <title>Draft Whole-Genome Sequence of a Novel Chryseobacterium viscerum Strain Isolated from Fresh Water at Dripping Springs, New Mexico.</title>
        <authorList>
            <person name="Kyndt J.A."/>
            <person name="Moore T.C."/>
        </authorList>
    </citation>
    <scope>NUCLEOTIDE SEQUENCE [LARGE SCALE GENOMIC DNA]</scope>
    <source>
        <strain evidence="1 2">DPS</strain>
    </source>
</reference>
<gene>
    <name evidence="1" type="ORF">F8D52_02665</name>
</gene>
<evidence type="ECO:0000313" key="1">
    <source>
        <dbReference type="EMBL" id="KAB1232683.1"/>
    </source>
</evidence>
<accession>A0A5N4BW58</accession>
<organism evidence="1 2">
    <name type="scientific">Chryseobacterium viscerum</name>
    <dbReference type="NCBI Taxonomy" id="1037377"/>
    <lineage>
        <taxon>Bacteria</taxon>
        <taxon>Pseudomonadati</taxon>
        <taxon>Bacteroidota</taxon>
        <taxon>Flavobacteriia</taxon>
        <taxon>Flavobacteriales</taxon>
        <taxon>Weeksellaceae</taxon>
        <taxon>Chryseobacterium group</taxon>
        <taxon>Chryseobacterium</taxon>
    </lineage>
</organism>
<dbReference type="EMBL" id="VTPV01000001">
    <property type="protein sequence ID" value="KAB1232683.1"/>
    <property type="molecule type" value="Genomic_DNA"/>
</dbReference>
<comment type="caution">
    <text evidence="1">The sequence shown here is derived from an EMBL/GenBank/DDBJ whole genome shotgun (WGS) entry which is preliminary data.</text>
</comment>
<dbReference type="PROSITE" id="PS51257">
    <property type="entry name" value="PROKAR_LIPOPROTEIN"/>
    <property type="match status" value="1"/>
</dbReference>
<keyword evidence="2" id="KW-1185">Reference proteome</keyword>
<dbReference type="Gene3D" id="3.10.450.50">
    <property type="match status" value="1"/>
</dbReference>
<dbReference type="Proteomes" id="UP000326384">
    <property type="component" value="Unassembled WGS sequence"/>
</dbReference>
<dbReference type="RefSeq" id="WP_152288881.1">
    <property type="nucleotide sequence ID" value="NZ_VTPV01000001.1"/>
</dbReference>
<evidence type="ECO:0000313" key="2">
    <source>
        <dbReference type="Proteomes" id="UP000326384"/>
    </source>
</evidence>
<protein>
    <submittedName>
        <fullName evidence="1">DUF3828 domain-containing protein</fullName>
    </submittedName>
</protein>